<dbReference type="PANTHER" id="PTHR37318:SF1">
    <property type="entry name" value="BSL7504 PROTEIN"/>
    <property type="match status" value="1"/>
</dbReference>
<proteinExistence type="predicted"/>
<comment type="caution">
    <text evidence="2">The sequence shown here is derived from an EMBL/GenBank/DDBJ whole genome shotgun (WGS) entry which is preliminary data.</text>
</comment>
<dbReference type="SUPFAM" id="SSF46785">
    <property type="entry name" value="Winged helix' DNA-binding domain"/>
    <property type="match status" value="1"/>
</dbReference>
<sequence>MRGEERVSPALDERIHHPTRLAVMAFLSGCTEAEFRAVREGCGISDSVLSKVVGALEAAEYVKVRKGYVGKRPRTWLRLSPEGRRALLAHLAALRDLAAQAAALGAVADEASAAEA</sequence>
<dbReference type="Gene3D" id="1.10.10.10">
    <property type="entry name" value="Winged helix-like DNA-binding domain superfamily/Winged helix DNA-binding domain"/>
    <property type="match status" value="1"/>
</dbReference>
<evidence type="ECO:0000313" key="2">
    <source>
        <dbReference type="EMBL" id="MEU3787699.1"/>
    </source>
</evidence>
<evidence type="ECO:0000259" key="1">
    <source>
        <dbReference type="Pfam" id="PF13601"/>
    </source>
</evidence>
<organism evidence="2 3">
    <name type="scientific">Streptomyces sp. 900129855</name>
    <dbReference type="NCBI Taxonomy" id="3155129"/>
    <lineage>
        <taxon>Bacteria</taxon>
        <taxon>Bacillati</taxon>
        <taxon>Actinomycetota</taxon>
        <taxon>Actinomycetes</taxon>
        <taxon>Kitasatosporales</taxon>
        <taxon>Streptomycetaceae</taxon>
        <taxon>Streptomyces</taxon>
    </lineage>
</organism>
<dbReference type="InterPro" id="IPR036390">
    <property type="entry name" value="WH_DNA-bd_sf"/>
</dbReference>
<keyword evidence="3" id="KW-1185">Reference proteome</keyword>
<dbReference type="InterPro" id="IPR036388">
    <property type="entry name" value="WH-like_DNA-bd_sf"/>
</dbReference>
<name>A0ABV2ZYQ2_9ACTN</name>
<protein>
    <submittedName>
        <fullName evidence="2">Transcriptional regulator</fullName>
    </submittedName>
</protein>
<reference evidence="2 3" key="1">
    <citation type="submission" date="2024-06" db="EMBL/GenBank/DDBJ databases">
        <title>The Natural Products Discovery Center: Release of the First 8490 Sequenced Strains for Exploring Actinobacteria Biosynthetic Diversity.</title>
        <authorList>
            <person name="Kalkreuter E."/>
            <person name="Kautsar S.A."/>
            <person name="Yang D."/>
            <person name="Bader C.D."/>
            <person name="Teijaro C.N."/>
            <person name="Fluegel L."/>
            <person name="Davis C.M."/>
            <person name="Simpson J.R."/>
            <person name="Lauterbach L."/>
            <person name="Steele A.D."/>
            <person name="Gui C."/>
            <person name="Meng S."/>
            <person name="Li G."/>
            <person name="Viehrig K."/>
            <person name="Ye F."/>
            <person name="Su P."/>
            <person name="Kiefer A.F."/>
            <person name="Nichols A."/>
            <person name="Cepeda A.J."/>
            <person name="Yan W."/>
            <person name="Fan B."/>
            <person name="Jiang Y."/>
            <person name="Adhikari A."/>
            <person name="Zheng C.-J."/>
            <person name="Schuster L."/>
            <person name="Cowan T.M."/>
            <person name="Smanski M.J."/>
            <person name="Chevrette M.G."/>
            <person name="De Carvalho L.P.S."/>
            <person name="Shen B."/>
        </authorList>
    </citation>
    <scope>NUCLEOTIDE SEQUENCE [LARGE SCALE GENOMIC DNA]</scope>
    <source>
        <strain evidence="2 3">NPDC033843</strain>
    </source>
</reference>
<dbReference type="Pfam" id="PF13601">
    <property type="entry name" value="HTH_34"/>
    <property type="match status" value="1"/>
</dbReference>
<feature type="domain" description="Winged helix DNA-binding" evidence="1">
    <location>
        <begin position="20"/>
        <end position="97"/>
    </location>
</feature>
<dbReference type="PANTHER" id="PTHR37318">
    <property type="entry name" value="BSL7504 PROTEIN"/>
    <property type="match status" value="1"/>
</dbReference>
<dbReference type="InterPro" id="IPR027395">
    <property type="entry name" value="WH_DNA-bd_dom"/>
</dbReference>
<evidence type="ECO:0000313" key="3">
    <source>
        <dbReference type="Proteomes" id="UP001550739"/>
    </source>
</evidence>
<accession>A0ABV2ZYQ2</accession>
<gene>
    <name evidence="2" type="ORF">AB0E89_45565</name>
</gene>
<dbReference type="Proteomes" id="UP001550739">
    <property type="component" value="Unassembled WGS sequence"/>
</dbReference>
<dbReference type="RefSeq" id="WP_334578139.1">
    <property type="nucleotide sequence ID" value="NZ_JBEZVE010000050.1"/>
</dbReference>
<dbReference type="EMBL" id="JBEZVE010000050">
    <property type="protein sequence ID" value="MEU3787699.1"/>
    <property type="molecule type" value="Genomic_DNA"/>
</dbReference>